<keyword evidence="6" id="KW-0800">Toxin</keyword>
<feature type="domain" description="PIN" evidence="7">
    <location>
        <begin position="2"/>
        <end position="118"/>
    </location>
</feature>
<dbReference type="RefSeq" id="WP_141006651.1">
    <property type="nucleotide sequence ID" value="NZ_BAAAOR010000023.1"/>
</dbReference>
<comment type="function">
    <text evidence="6">Toxic component of a toxin-antitoxin (TA) system. An RNase.</text>
</comment>
<evidence type="ECO:0000313" key="9">
    <source>
        <dbReference type="Proteomes" id="UP001500842"/>
    </source>
</evidence>
<comment type="similarity">
    <text evidence="6">Belongs to the PINc/VapC protein family.</text>
</comment>
<protein>
    <recommendedName>
        <fullName evidence="6">Ribonuclease VapC</fullName>
        <shortName evidence="6">RNase VapC</shortName>
        <ecNumber evidence="6">3.1.-.-</ecNumber>
    </recommendedName>
    <alternativeName>
        <fullName evidence="6">Toxin VapC</fullName>
    </alternativeName>
</protein>
<dbReference type="InterPro" id="IPR002716">
    <property type="entry name" value="PIN_dom"/>
</dbReference>
<dbReference type="HAMAP" id="MF_00265">
    <property type="entry name" value="VapC_Nob1"/>
    <property type="match status" value="1"/>
</dbReference>
<accession>A0ABN2APS7</accession>
<evidence type="ECO:0000259" key="7">
    <source>
        <dbReference type="Pfam" id="PF01850"/>
    </source>
</evidence>
<evidence type="ECO:0000256" key="6">
    <source>
        <dbReference type="HAMAP-Rule" id="MF_00265"/>
    </source>
</evidence>
<dbReference type="EMBL" id="BAAAOR010000023">
    <property type="protein sequence ID" value="GAA1522907.1"/>
    <property type="molecule type" value="Genomic_DNA"/>
</dbReference>
<keyword evidence="9" id="KW-1185">Reference proteome</keyword>
<keyword evidence="2 6" id="KW-0540">Nuclease</keyword>
<dbReference type="SUPFAM" id="SSF88723">
    <property type="entry name" value="PIN domain-like"/>
    <property type="match status" value="1"/>
</dbReference>
<evidence type="ECO:0000256" key="1">
    <source>
        <dbReference type="ARBA" id="ARBA00022649"/>
    </source>
</evidence>
<dbReference type="CDD" id="cd09854">
    <property type="entry name" value="PIN_VapC-like"/>
    <property type="match status" value="1"/>
</dbReference>
<keyword evidence="3 6" id="KW-0479">Metal-binding</keyword>
<proteinExistence type="inferred from homology"/>
<reference evidence="8 9" key="1">
    <citation type="journal article" date="2019" name="Int. J. Syst. Evol. Microbiol.">
        <title>The Global Catalogue of Microorganisms (GCM) 10K type strain sequencing project: providing services to taxonomists for standard genome sequencing and annotation.</title>
        <authorList>
            <consortium name="The Broad Institute Genomics Platform"/>
            <consortium name="The Broad Institute Genome Sequencing Center for Infectious Disease"/>
            <person name="Wu L."/>
            <person name="Ma J."/>
        </authorList>
    </citation>
    <scope>NUCLEOTIDE SEQUENCE [LARGE SCALE GENOMIC DNA]</scope>
    <source>
        <strain evidence="8 9">JCM 14942</strain>
    </source>
</reference>
<dbReference type="Proteomes" id="UP001500842">
    <property type="component" value="Unassembled WGS sequence"/>
</dbReference>
<dbReference type="InterPro" id="IPR029060">
    <property type="entry name" value="PIN-like_dom_sf"/>
</dbReference>
<evidence type="ECO:0000256" key="2">
    <source>
        <dbReference type="ARBA" id="ARBA00022722"/>
    </source>
</evidence>
<evidence type="ECO:0000256" key="4">
    <source>
        <dbReference type="ARBA" id="ARBA00022801"/>
    </source>
</evidence>
<feature type="binding site" evidence="6">
    <location>
        <position position="93"/>
    </location>
    <ligand>
        <name>Mg(2+)</name>
        <dbReference type="ChEBI" id="CHEBI:18420"/>
    </ligand>
</feature>
<evidence type="ECO:0000256" key="3">
    <source>
        <dbReference type="ARBA" id="ARBA00022723"/>
    </source>
</evidence>
<gene>
    <name evidence="6" type="primary">vapC</name>
    <name evidence="8" type="ORF">GCM10009788_28510</name>
</gene>
<comment type="cofactor">
    <cofactor evidence="6">
        <name>Mg(2+)</name>
        <dbReference type="ChEBI" id="CHEBI:18420"/>
    </cofactor>
</comment>
<dbReference type="InterPro" id="IPR022907">
    <property type="entry name" value="VapC_family"/>
</dbReference>
<keyword evidence="4 6" id="KW-0378">Hydrolase</keyword>
<organism evidence="8 9">
    <name type="scientific">Nocardioides humi</name>
    <dbReference type="NCBI Taxonomy" id="449461"/>
    <lineage>
        <taxon>Bacteria</taxon>
        <taxon>Bacillati</taxon>
        <taxon>Actinomycetota</taxon>
        <taxon>Actinomycetes</taxon>
        <taxon>Propionibacteriales</taxon>
        <taxon>Nocardioidaceae</taxon>
        <taxon>Nocardioides</taxon>
    </lineage>
</organism>
<evidence type="ECO:0000313" key="8">
    <source>
        <dbReference type="EMBL" id="GAA1522907.1"/>
    </source>
</evidence>
<dbReference type="Gene3D" id="3.40.50.1010">
    <property type="entry name" value="5'-nuclease"/>
    <property type="match status" value="1"/>
</dbReference>
<dbReference type="Pfam" id="PF01850">
    <property type="entry name" value="PIN"/>
    <property type="match status" value="1"/>
</dbReference>
<dbReference type="EC" id="3.1.-.-" evidence="6"/>
<keyword evidence="1 6" id="KW-1277">Toxin-antitoxin system</keyword>
<evidence type="ECO:0000256" key="5">
    <source>
        <dbReference type="ARBA" id="ARBA00022842"/>
    </source>
</evidence>
<feature type="binding site" evidence="6">
    <location>
        <position position="5"/>
    </location>
    <ligand>
        <name>Mg(2+)</name>
        <dbReference type="ChEBI" id="CHEBI:18420"/>
    </ligand>
</feature>
<keyword evidence="5 6" id="KW-0460">Magnesium</keyword>
<comment type="caution">
    <text evidence="8">The sequence shown here is derived from an EMBL/GenBank/DDBJ whole genome shotgun (WGS) entry which is preliminary data.</text>
</comment>
<name>A0ABN2APS7_9ACTN</name>
<sequence>MIAVDAGVVIAVLDELDAHNEAAFELLLAAGDQRLVMGPVTRAEALVGATRRGRTAEAIAQMDVIGIEEIPLPTDAAVRLAELRATTGVKMPDCCLLLVAQQTGSALATFDHRLRSAARSLGLAVLPDDEEPDPRS</sequence>